<gene>
    <name evidence="1" type="ORF">EVAR_55111_1</name>
</gene>
<reference evidence="1 2" key="1">
    <citation type="journal article" date="2019" name="Commun. Biol.">
        <title>The bagworm genome reveals a unique fibroin gene that provides high tensile strength.</title>
        <authorList>
            <person name="Kono N."/>
            <person name="Nakamura H."/>
            <person name="Ohtoshi R."/>
            <person name="Tomita M."/>
            <person name="Numata K."/>
            <person name="Arakawa K."/>
        </authorList>
    </citation>
    <scope>NUCLEOTIDE SEQUENCE [LARGE SCALE GENOMIC DNA]</scope>
</reference>
<name>A0A4C1YAF3_EUMVA</name>
<accession>A0A4C1YAF3</accession>
<dbReference type="AlphaFoldDB" id="A0A4C1YAF3"/>
<sequence length="140" mass="15506">MVFVIEKILKESSFIKLTRFLGKSQVRLTLCRDLGRADPRPLGTQSLGPFYVQLYDGDGILEPSSNWEPLGLCRSALTIKARLSTAIPSSLSIKSSEKTLQRTIRGPKGILNPVLVNKNCSTNIESSNTKHGQHENVQVR</sequence>
<keyword evidence="2" id="KW-1185">Reference proteome</keyword>
<comment type="caution">
    <text evidence="1">The sequence shown here is derived from an EMBL/GenBank/DDBJ whole genome shotgun (WGS) entry which is preliminary data.</text>
</comment>
<organism evidence="1 2">
    <name type="scientific">Eumeta variegata</name>
    <name type="common">Bagworm moth</name>
    <name type="synonym">Eumeta japonica</name>
    <dbReference type="NCBI Taxonomy" id="151549"/>
    <lineage>
        <taxon>Eukaryota</taxon>
        <taxon>Metazoa</taxon>
        <taxon>Ecdysozoa</taxon>
        <taxon>Arthropoda</taxon>
        <taxon>Hexapoda</taxon>
        <taxon>Insecta</taxon>
        <taxon>Pterygota</taxon>
        <taxon>Neoptera</taxon>
        <taxon>Endopterygota</taxon>
        <taxon>Lepidoptera</taxon>
        <taxon>Glossata</taxon>
        <taxon>Ditrysia</taxon>
        <taxon>Tineoidea</taxon>
        <taxon>Psychidae</taxon>
        <taxon>Oiketicinae</taxon>
        <taxon>Eumeta</taxon>
    </lineage>
</organism>
<evidence type="ECO:0000313" key="2">
    <source>
        <dbReference type="Proteomes" id="UP000299102"/>
    </source>
</evidence>
<proteinExistence type="predicted"/>
<protein>
    <submittedName>
        <fullName evidence="1">Uncharacterized protein</fullName>
    </submittedName>
</protein>
<dbReference type="EMBL" id="BGZK01001142">
    <property type="protein sequence ID" value="GBP72343.1"/>
    <property type="molecule type" value="Genomic_DNA"/>
</dbReference>
<dbReference type="Proteomes" id="UP000299102">
    <property type="component" value="Unassembled WGS sequence"/>
</dbReference>
<evidence type="ECO:0000313" key="1">
    <source>
        <dbReference type="EMBL" id="GBP72343.1"/>
    </source>
</evidence>